<keyword evidence="2" id="KW-1185">Reference proteome</keyword>
<sequence length="368" mass="41397">MPVTIKISDHEANLITQSGLRNDTGSILSTIEPGNRAGQVIQSSFGDKSPHPFKANANGFVQTIVDAYNYHHHVVIRPDDIWLAVMTQFASYVGAHAEDLRKEFVAHDYLTVDYADFVTRIGHLIEENVVDPELRAWIVPTFSTTTPTDTIVSSIVMMGALQHYFQYFVSILCGIPSVTLLGEKSDYEDILGRLDKFQQYGEEPTHFTQLLRPILTRIIRSMDEPNSPDTVAFWRHICVVDNGSGFDEYNGWITAFCFWNKDGRFQLSSQSRLREEAGSQFRRQIGREILRLDDVYYGQIDSRDVPAAYVKLPVQIMDDGVEIKAEMLSGSVAIYCTSSGRVSAGENGSVGVDTMQPRSGWFIYEIKS</sequence>
<evidence type="ECO:0000313" key="2">
    <source>
        <dbReference type="Proteomes" id="UP001153332"/>
    </source>
</evidence>
<comment type="caution">
    <text evidence="1">The sequence shown here is derived from an EMBL/GenBank/DDBJ whole genome shotgun (WGS) entry which is preliminary data.</text>
</comment>
<proteinExistence type="predicted"/>
<accession>A0ACC2JXS8</accession>
<dbReference type="EMBL" id="JAPUUL010000176">
    <property type="protein sequence ID" value="KAJ8132133.1"/>
    <property type="molecule type" value="Genomic_DNA"/>
</dbReference>
<organism evidence="1 2">
    <name type="scientific">Lasiodiplodia mahajangana</name>
    <dbReference type="NCBI Taxonomy" id="1108764"/>
    <lineage>
        <taxon>Eukaryota</taxon>
        <taxon>Fungi</taxon>
        <taxon>Dikarya</taxon>
        <taxon>Ascomycota</taxon>
        <taxon>Pezizomycotina</taxon>
        <taxon>Dothideomycetes</taxon>
        <taxon>Dothideomycetes incertae sedis</taxon>
        <taxon>Botryosphaeriales</taxon>
        <taxon>Botryosphaeriaceae</taxon>
        <taxon>Lasiodiplodia</taxon>
    </lineage>
</organism>
<name>A0ACC2JXS8_9PEZI</name>
<protein>
    <submittedName>
        <fullName evidence="1">Uncharacterized protein</fullName>
    </submittedName>
</protein>
<gene>
    <name evidence="1" type="ORF">O1611_g1490</name>
</gene>
<evidence type="ECO:0000313" key="1">
    <source>
        <dbReference type="EMBL" id="KAJ8132133.1"/>
    </source>
</evidence>
<dbReference type="Proteomes" id="UP001153332">
    <property type="component" value="Unassembled WGS sequence"/>
</dbReference>
<reference evidence="1" key="1">
    <citation type="submission" date="2022-12" db="EMBL/GenBank/DDBJ databases">
        <title>Genome Sequence of Lasiodiplodia mahajangana.</title>
        <authorList>
            <person name="Buettner E."/>
        </authorList>
    </citation>
    <scope>NUCLEOTIDE SEQUENCE</scope>
    <source>
        <strain evidence="1">VT137</strain>
    </source>
</reference>